<dbReference type="GO" id="GO:0030145">
    <property type="term" value="F:manganese ion binding"/>
    <property type="evidence" value="ECO:0007669"/>
    <property type="project" value="InterPro"/>
</dbReference>
<evidence type="ECO:0000313" key="10">
    <source>
        <dbReference type="Proteomes" id="UP000004394"/>
    </source>
</evidence>
<dbReference type="PANTHER" id="PTHR43226">
    <property type="entry name" value="XAA-PRO AMINOPEPTIDASE 3"/>
    <property type="match status" value="1"/>
</dbReference>
<evidence type="ECO:0000256" key="1">
    <source>
        <dbReference type="ARBA" id="ARBA00001424"/>
    </source>
</evidence>
<evidence type="ECO:0000259" key="8">
    <source>
        <dbReference type="SMART" id="SM01011"/>
    </source>
</evidence>
<comment type="cofactor">
    <cofactor evidence="2">
        <name>Mn(2+)</name>
        <dbReference type="ChEBI" id="CHEBI:29035"/>
    </cofactor>
</comment>
<proteinExistence type="inferred from homology"/>
<dbReference type="Pfam" id="PF00557">
    <property type="entry name" value="Peptidase_M24"/>
    <property type="match status" value="1"/>
</dbReference>
<evidence type="ECO:0000256" key="7">
    <source>
        <dbReference type="ARBA" id="ARBA00023211"/>
    </source>
</evidence>
<evidence type="ECO:0000313" key="9">
    <source>
        <dbReference type="EMBL" id="EFM02778.1"/>
    </source>
</evidence>
<dbReference type="eggNOG" id="COG0006">
    <property type="taxonomic scope" value="Bacteria"/>
</dbReference>
<keyword evidence="10" id="KW-1185">Reference proteome</keyword>
<dbReference type="HOGENOM" id="CLU_017266_1_2_10"/>
<evidence type="ECO:0000256" key="5">
    <source>
        <dbReference type="ARBA" id="ARBA00022723"/>
    </source>
</evidence>
<dbReference type="SUPFAM" id="SSF55920">
    <property type="entry name" value="Creatinase/aminopeptidase"/>
    <property type="match status" value="1"/>
</dbReference>
<dbReference type="EMBL" id="AEEI01000010">
    <property type="protein sequence ID" value="EFM02778.1"/>
    <property type="molecule type" value="Genomic_DNA"/>
</dbReference>
<dbReference type="Pfam" id="PF05195">
    <property type="entry name" value="AMP_N"/>
    <property type="match status" value="1"/>
</dbReference>
<dbReference type="GO" id="GO:0005829">
    <property type="term" value="C:cytosol"/>
    <property type="evidence" value="ECO:0007669"/>
    <property type="project" value="TreeGrafter"/>
</dbReference>
<organism evidence="9 10">
    <name type="scientific">Hoylesella marshii DSM 16973 = JCM 13450</name>
    <dbReference type="NCBI Taxonomy" id="862515"/>
    <lineage>
        <taxon>Bacteria</taxon>
        <taxon>Pseudomonadati</taxon>
        <taxon>Bacteroidota</taxon>
        <taxon>Bacteroidia</taxon>
        <taxon>Bacteroidales</taxon>
        <taxon>Prevotellaceae</taxon>
        <taxon>Hoylesella</taxon>
    </lineage>
</organism>
<dbReference type="InterPro" id="IPR052433">
    <property type="entry name" value="X-Pro_dipept-like"/>
</dbReference>
<dbReference type="AlphaFoldDB" id="E0NQ16"/>
<keyword evidence="7" id="KW-0464">Manganese</keyword>
<comment type="catalytic activity">
    <reaction evidence="1">
        <text>Release of any N-terminal amino acid, including proline, that is linked to proline, even from a dipeptide or tripeptide.</text>
        <dbReference type="EC" id="3.4.11.9"/>
    </reaction>
</comment>
<dbReference type="EC" id="3.4.11.9" evidence="4"/>
<dbReference type="InterPro" id="IPR029149">
    <property type="entry name" value="Creatin/AminoP/Spt16_N"/>
</dbReference>
<feature type="domain" description="Aminopeptidase P N-terminal" evidence="8">
    <location>
        <begin position="79"/>
        <end position="210"/>
    </location>
</feature>
<accession>E0NQ16</accession>
<dbReference type="Gene3D" id="3.90.230.10">
    <property type="entry name" value="Creatinase/methionine aminopeptidase superfamily"/>
    <property type="match status" value="1"/>
</dbReference>
<reference evidence="9" key="1">
    <citation type="submission" date="2010-07" db="EMBL/GenBank/DDBJ databases">
        <authorList>
            <person name="Muzny D."/>
            <person name="Qin X."/>
            <person name="Deng J."/>
            <person name="Jiang H."/>
            <person name="Liu Y."/>
            <person name="Qu J."/>
            <person name="Song X.-Z."/>
            <person name="Zhang L."/>
            <person name="Thornton R."/>
            <person name="Coyle M."/>
            <person name="Francisco L."/>
            <person name="Jackson L."/>
            <person name="Javaid M."/>
            <person name="Korchina V."/>
            <person name="Kovar C."/>
            <person name="Mata R."/>
            <person name="Mathew T."/>
            <person name="Ngo R."/>
            <person name="Nguyen L."/>
            <person name="Nguyen N."/>
            <person name="Okwuonu G."/>
            <person name="Ongeri F."/>
            <person name="Pham C."/>
            <person name="Simmons D."/>
            <person name="Wilczek-Boney K."/>
            <person name="Hale W."/>
            <person name="Jakkamsetti A."/>
            <person name="Pham P."/>
            <person name="Ruth R."/>
            <person name="San Lucas F."/>
            <person name="Warren J."/>
            <person name="Zhang J."/>
            <person name="Zhao Z."/>
            <person name="Zhou C."/>
            <person name="Zhu D."/>
            <person name="Lee S."/>
            <person name="Bess C."/>
            <person name="Blankenburg K."/>
            <person name="Forbes L."/>
            <person name="Fu Q."/>
            <person name="Gubbala S."/>
            <person name="Hirani K."/>
            <person name="Jayaseelan J.C."/>
            <person name="Lara F."/>
            <person name="Munidasa M."/>
            <person name="Palculict T."/>
            <person name="Patil S."/>
            <person name="Pu L.-L."/>
            <person name="Saada N."/>
            <person name="Tang L."/>
            <person name="Weissenberger G."/>
            <person name="Zhu Y."/>
            <person name="Hemphill L."/>
            <person name="Shang Y."/>
            <person name="Youmans B."/>
            <person name="Ayvaz T."/>
            <person name="Ross M."/>
            <person name="Santibanez J."/>
            <person name="Aqrawi P."/>
            <person name="Gross S."/>
            <person name="Joshi V."/>
            <person name="Fowler G."/>
            <person name="Nazareth L."/>
            <person name="Reid J."/>
            <person name="Worley K."/>
            <person name="Petrosino J."/>
            <person name="Highlander S."/>
            <person name="Gibbs R."/>
        </authorList>
    </citation>
    <scope>NUCLEOTIDE SEQUENCE [LARGE SCALE GENOMIC DNA]</scope>
    <source>
        <strain evidence="9">DSM 16973</strain>
    </source>
</reference>
<dbReference type="PANTHER" id="PTHR43226:SF4">
    <property type="entry name" value="XAA-PRO AMINOPEPTIDASE 3"/>
    <property type="match status" value="1"/>
</dbReference>
<dbReference type="Gene3D" id="3.40.350.10">
    <property type="entry name" value="Creatinase/prolidase N-terminal domain"/>
    <property type="match status" value="1"/>
</dbReference>
<keyword evidence="5" id="KW-0479">Metal-binding</keyword>
<dbReference type="InterPro" id="IPR036005">
    <property type="entry name" value="Creatinase/aminopeptidase-like"/>
</dbReference>
<sequence>MPPPSNTKAVDLSILFVLFNGFFFITERERNDRQFIAGNSFVFLPFSRQIIGKDTAFSMKIYIFAIKLQKPNLVFKPMFNKETYVRRRQELKKLVKSGVIVLFGNNESPSNCPANAYSPFRQDSSFLYYFGQNRNGLVGVIDIDNDKETLVGDDIDIEDIVWLGAVDSVSEMASQVGVAHSAPMKALTDICNDAKRLGRKLHFLPPYRFDIQIQIFDLLGIHPHQQKEAASMELIMAVVKMRSVKEPQEIVELEKAAAIGYKMHTTAMKLIKPGVTEKYIAGQIDGITHSYGSMVSFPTIFSQHGEIMHGAPSMAELEAGRLVLCDCGAENINTYCSDNTRTMPVSGKYTQRQLDIYSIVEACHDHAYEISKPGIKYYDVHMSVCRLMTEKLKELGLMKGNTDEAVRAGAHAMFLPHGLGHMMGMDAHDMESLDQRYVGFDEEIQPSTQFGTASLRMGRRLQEGFVVTDEPGIYFIPDLIDEWRAKGHCKDFLNYDLLETYKDFGGIRIEDDLLITKDGCRYIGEQLIPYHPADVEAFMNNH</sequence>
<dbReference type="Proteomes" id="UP000004394">
    <property type="component" value="Unassembled WGS sequence"/>
</dbReference>
<dbReference type="GO" id="GO:0006508">
    <property type="term" value="P:proteolysis"/>
    <property type="evidence" value="ECO:0007669"/>
    <property type="project" value="TreeGrafter"/>
</dbReference>
<dbReference type="SMART" id="SM01011">
    <property type="entry name" value="AMP_N"/>
    <property type="match status" value="1"/>
</dbReference>
<gene>
    <name evidence="9" type="primary">pepP</name>
    <name evidence="9" type="ORF">HMPREF0658_0267</name>
</gene>
<protein>
    <recommendedName>
        <fullName evidence="4">Xaa-Pro aminopeptidase</fullName>
        <ecNumber evidence="4">3.4.11.9</ecNumber>
    </recommendedName>
</protein>
<comment type="similarity">
    <text evidence="3">Belongs to the peptidase M24B family.</text>
</comment>
<keyword evidence="6 9" id="KW-0378">Hydrolase</keyword>
<dbReference type="SUPFAM" id="SSF53092">
    <property type="entry name" value="Creatinase/prolidase N-terminal domain"/>
    <property type="match status" value="1"/>
</dbReference>
<dbReference type="InterPro" id="IPR007865">
    <property type="entry name" value="Aminopep_P_N"/>
</dbReference>
<comment type="caution">
    <text evidence="9">The sequence shown here is derived from an EMBL/GenBank/DDBJ whole genome shotgun (WGS) entry which is preliminary data.</text>
</comment>
<name>E0NQ16_9BACT</name>
<evidence type="ECO:0000256" key="3">
    <source>
        <dbReference type="ARBA" id="ARBA00008766"/>
    </source>
</evidence>
<dbReference type="STRING" id="862515.HMPREF0658_0267"/>
<evidence type="ECO:0000256" key="4">
    <source>
        <dbReference type="ARBA" id="ARBA00012574"/>
    </source>
</evidence>
<dbReference type="InterPro" id="IPR000994">
    <property type="entry name" value="Pept_M24"/>
</dbReference>
<evidence type="ECO:0000256" key="6">
    <source>
        <dbReference type="ARBA" id="ARBA00022801"/>
    </source>
</evidence>
<dbReference type="GO" id="GO:0070006">
    <property type="term" value="F:metalloaminopeptidase activity"/>
    <property type="evidence" value="ECO:0007669"/>
    <property type="project" value="InterPro"/>
</dbReference>
<evidence type="ECO:0000256" key="2">
    <source>
        <dbReference type="ARBA" id="ARBA00001936"/>
    </source>
</evidence>